<dbReference type="Proteomes" id="UP000887116">
    <property type="component" value="Unassembled WGS sequence"/>
</dbReference>
<dbReference type="OrthoDB" id="6755115at2759"/>
<feature type="region of interest" description="Disordered" evidence="2">
    <location>
        <begin position="34"/>
        <end position="56"/>
    </location>
</feature>
<dbReference type="SUPFAM" id="SSF46689">
    <property type="entry name" value="Homeodomain-like"/>
    <property type="match status" value="1"/>
</dbReference>
<name>A0A8X6H2V1_TRICU</name>
<dbReference type="AlphaFoldDB" id="A0A8X6H2V1"/>
<evidence type="ECO:0000256" key="2">
    <source>
        <dbReference type="SAM" id="MobiDB-lite"/>
    </source>
</evidence>
<gene>
    <name evidence="3" type="primary">X975_25281</name>
    <name evidence="3" type="ORF">TNCT_170741</name>
</gene>
<reference evidence="3" key="1">
    <citation type="submission" date="2020-07" db="EMBL/GenBank/DDBJ databases">
        <title>Multicomponent nature underlies the extraordinary mechanical properties of spider dragline silk.</title>
        <authorList>
            <person name="Kono N."/>
            <person name="Nakamura H."/>
            <person name="Mori M."/>
            <person name="Yoshida Y."/>
            <person name="Ohtoshi R."/>
            <person name="Malay A.D."/>
            <person name="Moran D.A.P."/>
            <person name="Tomita M."/>
            <person name="Numata K."/>
            <person name="Arakawa K."/>
        </authorList>
    </citation>
    <scope>NUCLEOTIDE SEQUENCE</scope>
</reference>
<comment type="subcellular location">
    <subcellularLocation>
        <location evidence="1">Nucleus</location>
    </subcellularLocation>
</comment>
<dbReference type="InterPro" id="IPR009057">
    <property type="entry name" value="Homeodomain-like_sf"/>
</dbReference>
<sequence>MLESSRSQTEVSRILNVNQSVISRLWQRFQRTGDVTRQPVSGRPRVTTPSPRPISGNKCATSEGQYCQSTGFGAHTRHRNTNFETNCLQETQSCWPVCQKTSSLHFPHVCA</sequence>
<organism evidence="3 4">
    <name type="scientific">Trichonephila clavata</name>
    <name type="common">Joro spider</name>
    <name type="synonym">Nephila clavata</name>
    <dbReference type="NCBI Taxonomy" id="2740835"/>
    <lineage>
        <taxon>Eukaryota</taxon>
        <taxon>Metazoa</taxon>
        <taxon>Ecdysozoa</taxon>
        <taxon>Arthropoda</taxon>
        <taxon>Chelicerata</taxon>
        <taxon>Arachnida</taxon>
        <taxon>Araneae</taxon>
        <taxon>Araneomorphae</taxon>
        <taxon>Entelegynae</taxon>
        <taxon>Araneoidea</taxon>
        <taxon>Nephilidae</taxon>
        <taxon>Trichonephila</taxon>
    </lineage>
</organism>
<dbReference type="EMBL" id="BMAO01037230">
    <property type="protein sequence ID" value="GFR16246.1"/>
    <property type="molecule type" value="Genomic_DNA"/>
</dbReference>
<evidence type="ECO:0000313" key="4">
    <source>
        <dbReference type="Proteomes" id="UP000887116"/>
    </source>
</evidence>
<evidence type="ECO:0000256" key="1">
    <source>
        <dbReference type="ARBA" id="ARBA00004123"/>
    </source>
</evidence>
<accession>A0A8X6H2V1</accession>
<evidence type="ECO:0000313" key="3">
    <source>
        <dbReference type="EMBL" id="GFR16246.1"/>
    </source>
</evidence>
<comment type="caution">
    <text evidence="3">The sequence shown here is derived from an EMBL/GenBank/DDBJ whole genome shotgun (WGS) entry which is preliminary data.</text>
</comment>
<keyword evidence="4" id="KW-1185">Reference proteome</keyword>
<proteinExistence type="predicted"/>
<dbReference type="GO" id="GO:0005634">
    <property type="term" value="C:nucleus"/>
    <property type="evidence" value="ECO:0007669"/>
    <property type="project" value="UniProtKB-SubCell"/>
</dbReference>
<protein>
    <submittedName>
        <fullName evidence="3">Transposable element Tc3 transposase</fullName>
    </submittedName>
</protein>